<dbReference type="PANTHER" id="PTHR45947:SF3">
    <property type="entry name" value="SULFOQUINOVOSYL TRANSFERASE SQD2"/>
    <property type="match status" value="1"/>
</dbReference>
<dbReference type="GO" id="GO:0016758">
    <property type="term" value="F:hexosyltransferase activity"/>
    <property type="evidence" value="ECO:0007669"/>
    <property type="project" value="TreeGrafter"/>
</dbReference>
<feature type="domain" description="Glycosyl transferase family 1" evidence="3">
    <location>
        <begin position="204"/>
        <end position="351"/>
    </location>
</feature>
<dbReference type="PANTHER" id="PTHR45947">
    <property type="entry name" value="SULFOQUINOVOSYL TRANSFERASE SQD2"/>
    <property type="match status" value="1"/>
</dbReference>
<evidence type="ECO:0000259" key="4">
    <source>
        <dbReference type="Pfam" id="PF13439"/>
    </source>
</evidence>
<dbReference type="AlphaFoldDB" id="A0A7I7K1E1"/>
<evidence type="ECO:0000313" key="6">
    <source>
        <dbReference type="Proteomes" id="UP000467006"/>
    </source>
</evidence>
<dbReference type="Gene3D" id="3.40.50.2000">
    <property type="entry name" value="Glycogen Phosphorylase B"/>
    <property type="match status" value="2"/>
</dbReference>
<organism evidence="5 6">
    <name type="scientific">Mycolicibacterium duvalii</name>
    <dbReference type="NCBI Taxonomy" id="39688"/>
    <lineage>
        <taxon>Bacteria</taxon>
        <taxon>Bacillati</taxon>
        <taxon>Actinomycetota</taxon>
        <taxon>Actinomycetes</taxon>
        <taxon>Mycobacteriales</taxon>
        <taxon>Mycobacteriaceae</taxon>
        <taxon>Mycolicibacterium</taxon>
    </lineage>
</organism>
<dbReference type="InterPro" id="IPR001296">
    <property type="entry name" value="Glyco_trans_1"/>
</dbReference>
<protein>
    <recommendedName>
        <fullName evidence="7">Glycosyl transferase</fullName>
    </recommendedName>
</protein>
<evidence type="ECO:0000313" key="5">
    <source>
        <dbReference type="EMBL" id="BBX17970.1"/>
    </source>
</evidence>
<accession>A0A7I7K1E1</accession>
<evidence type="ECO:0008006" key="7">
    <source>
        <dbReference type="Google" id="ProtNLM"/>
    </source>
</evidence>
<dbReference type="KEGG" id="mdu:MDUV_28300"/>
<keyword evidence="6" id="KW-1185">Reference proteome</keyword>
<evidence type="ECO:0000259" key="3">
    <source>
        <dbReference type="Pfam" id="PF00534"/>
    </source>
</evidence>
<dbReference type="Pfam" id="PF13439">
    <property type="entry name" value="Glyco_transf_4"/>
    <property type="match status" value="1"/>
</dbReference>
<dbReference type="Pfam" id="PF00534">
    <property type="entry name" value="Glycos_transf_1"/>
    <property type="match status" value="1"/>
</dbReference>
<dbReference type="Proteomes" id="UP000467006">
    <property type="component" value="Chromosome"/>
</dbReference>
<dbReference type="InterPro" id="IPR028098">
    <property type="entry name" value="Glyco_trans_4-like_N"/>
</dbReference>
<reference evidence="5 6" key="1">
    <citation type="journal article" date="2019" name="Emerg. Microbes Infect.">
        <title>Comprehensive subspecies identification of 175 nontuberculous mycobacteria species based on 7547 genomic profiles.</title>
        <authorList>
            <person name="Matsumoto Y."/>
            <person name="Kinjo T."/>
            <person name="Motooka D."/>
            <person name="Nabeya D."/>
            <person name="Jung N."/>
            <person name="Uechi K."/>
            <person name="Horii T."/>
            <person name="Iida T."/>
            <person name="Fujita J."/>
            <person name="Nakamura S."/>
        </authorList>
    </citation>
    <scope>NUCLEOTIDE SEQUENCE [LARGE SCALE GENOMIC DNA]</scope>
    <source>
        <strain evidence="5 6">JCM 6396</strain>
    </source>
</reference>
<dbReference type="GO" id="GO:1901137">
    <property type="term" value="P:carbohydrate derivative biosynthetic process"/>
    <property type="evidence" value="ECO:0007669"/>
    <property type="project" value="UniProtKB-ARBA"/>
</dbReference>
<evidence type="ECO:0000256" key="1">
    <source>
        <dbReference type="ARBA" id="ARBA00022676"/>
    </source>
</evidence>
<feature type="domain" description="Glycosyltransferase subfamily 4-like N-terminal" evidence="4">
    <location>
        <begin position="29"/>
        <end position="193"/>
    </location>
</feature>
<dbReference type="EMBL" id="AP022563">
    <property type="protein sequence ID" value="BBX17970.1"/>
    <property type="molecule type" value="Genomic_DNA"/>
</dbReference>
<gene>
    <name evidence="5" type="ORF">MDUV_28300</name>
</gene>
<name>A0A7I7K1E1_9MYCO</name>
<proteinExistence type="predicted"/>
<dbReference type="GO" id="GO:0008610">
    <property type="term" value="P:lipid biosynthetic process"/>
    <property type="evidence" value="ECO:0007669"/>
    <property type="project" value="UniProtKB-ARBA"/>
</dbReference>
<dbReference type="InterPro" id="IPR050194">
    <property type="entry name" value="Glycosyltransferase_grp1"/>
</dbReference>
<evidence type="ECO:0000256" key="2">
    <source>
        <dbReference type="ARBA" id="ARBA00022679"/>
    </source>
</evidence>
<keyword evidence="2" id="KW-0808">Transferase</keyword>
<dbReference type="RefSeq" id="WP_234815442.1">
    <property type="nucleotide sequence ID" value="NZ_AP022563.1"/>
</dbReference>
<keyword evidence="1" id="KW-0328">Glycosyltransferase</keyword>
<dbReference type="SUPFAM" id="SSF53756">
    <property type="entry name" value="UDP-Glycosyltransferase/glycogen phosphorylase"/>
    <property type="match status" value="1"/>
</dbReference>
<dbReference type="GO" id="GO:1903509">
    <property type="term" value="P:liposaccharide metabolic process"/>
    <property type="evidence" value="ECO:0007669"/>
    <property type="project" value="UniProtKB-ARBA"/>
</dbReference>
<dbReference type="CDD" id="cd03801">
    <property type="entry name" value="GT4_PimA-like"/>
    <property type="match status" value="1"/>
</dbReference>
<sequence length="381" mass="41461">MTERSSEPDGDLQAHLRFAFLTELYHPHIGGQEVFFQELAEAMVRRGHAVDVYCIGHEPSLAAEETVNGVRVHRYPSDGGYQKPLIPALRRSWSQITRYSAHIRKVAETGGHDFYLLNQWPLMHVLALPGRVRPRSAVHWCEVRESALFRVLQARLPKMVGSNFAVSTAVAETIAAQSGRPFAVLPSGIEVARYRSAERAQRSGALYLGRLFEHKNLPLLVDAFAIAAAKGLPGELVIAGDGPARAEIEAHVARSPIADRVRMPGSVSEEQKIDLMSRAAVLGMPSKREGFPRVITEAMASGLPIVTARFPENGAKEVVAQYGSGVVCDTTPDAFAEALLATQTDWDEYSKAGLAGAQSLDWSGIAADLERRAGEVVGHGR</sequence>